<keyword evidence="4" id="KW-1185">Reference proteome</keyword>
<dbReference type="EMBL" id="CP017839">
    <property type="protein sequence ID" value="APA97081.1"/>
    <property type="molecule type" value="Genomic_DNA"/>
</dbReference>
<organism evidence="3 4">
    <name type="scientific">Nocardia seriolae</name>
    <dbReference type="NCBI Taxonomy" id="37332"/>
    <lineage>
        <taxon>Bacteria</taxon>
        <taxon>Bacillati</taxon>
        <taxon>Actinomycetota</taxon>
        <taxon>Actinomycetes</taxon>
        <taxon>Mycobacteriales</taxon>
        <taxon>Nocardiaceae</taxon>
        <taxon>Nocardia</taxon>
    </lineage>
</organism>
<evidence type="ECO:0000313" key="3">
    <source>
        <dbReference type="EMBL" id="GAP32948.1"/>
    </source>
</evidence>
<dbReference type="EMBL" id="BBYQ01000194">
    <property type="protein sequence ID" value="GAP32948.1"/>
    <property type="molecule type" value="Genomic_DNA"/>
</dbReference>
<evidence type="ECO:0000313" key="4">
    <source>
        <dbReference type="Proteomes" id="UP000037179"/>
    </source>
</evidence>
<name>A0A0B8NMD8_9NOCA</name>
<evidence type="ECO:0000313" key="2">
    <source>
        <dbReference type="EMBL" id="APA97081.1"/>
    </source>
</evidence>
<proteinExistence type="predicted"/>
<dbReference type="KEGG" id="nsr:NS506_03024"/>
<protein>
    <submittedName>
        <fullName evidence="3">Uncharacterized protein</fullName>
    </submittedName>
</protein>
<evidence type="ECO:0000313" key="5">
    <source>
        <dbReference type="Proteomes" id="UP000180166"/>
    </source>
</evidence>
<dbReference type="AlphaFoldDB" id="A0A0B8NMD8"/>
<gene>
    <name evidence="2" type="ORF">NS506_03024</name>
    <name evidence="3" type="ORF">NSK11_contig00194-0009</name>
</gene>
<reference evidence="4" key="1">
    <citation type="submission" date="2015-07" db="EMBL/GenBank/DDBJ databases">
        <title>Nocardia seriolae U-1 whole genome shotgun sequence.</title>
        <authorList>
            <person name="Imajoh M."/>
            <person name="Fukumoto Y."/>
            <person name="Sukeda M."/>
            <person name="Yamane J."/>
            <person name="Yamasaki K."/>
            <person name="Shimizu M."/>
            <person name="Ohnishi K."/>
            <person name="Oshima S."/>
        </authorList>
    </citation>
    <scope>NUCLEOTIDE SEQUENCE [LARGE SCALE GENOMIC DNA]</scope>
    <source>
        <strain evidence="4">U-1</strain>
    </source>
</reference>
<accession>A0A0B8NMD8</accession>
<dbReference type="RefSeq" id="WP_033091714.1">
    <property type="nucleotide sequence ID" value="NZ_AP017900.1"/>
</dbReference>
<reference evidence="3 4" key="2">
    <citation type="journal article" date="2016" name="Genome Announc.">
        <title>Draft Genome Sequence of Erythromycin- and Oxytetracycline-Sensitive Nocardia seriolae Strain U-1 (NBRC 110359).</title>
        <authorList>
            <person name="Imajoh M."/>
            <person name="Sukeda M."/>
            <person name="Shimizu M."/>
            <person name="Yamane J."/>
            <person name="Ohnishi K."/>
            <person name="Oshima S."/>
        </authorList>
    </citation>
    <scope>NUCLEOTIDE SEQUENCE [LARGE SCALE GENOMIC DNA]</scope>
    <source>
        <strain evidence="3 4">U-1</strain>
    </source>
</reference>
<dbReference type="GeneID" id="93369317"/>
<reference evidence="2 5" key="3">
    <citation type="submission" date="2016-10" db="EMBL/GenBank/DDBJ databases">
        <title>Genome sequence of Nocardia seriolae strain EM150506, isolated from Anguila japonica.</title>
        <authorList>
            <person name="Han H.-J."/>
        </authorList>
    </citation>
    <scope>NUCLEOTIDE SEQUENCE [LARGE SCALE GENOMIC DNA]</scope>
    <source>
        <strain evidence="2 5">EM150506</strain>
    </source>
</reference>
<dbReference type="Proteomes" id="UP000180166">
    <property type="component" value="Chromosome"/>
</dbReference>
<feature type="region of interest" description="Disordered" evidence="1">
    <location>
        <begin position="51"/>
        <end position="87"/>
    </location>
</feature>
<dbReference type="Proteomes" id="UP000037179">
    <property type="component" value="Unassembled WGS sequence"/>
</dbReference>
<evidence type="ECO:0000256" key="1">
    <source>
        <dbReference type="SAM" id="MobiDB-lite"/>
    </source>
</evidence>
<sequence length="87" mass="9156">MFLTAGPLGPCVEVAWTPTPETGVRVYLRLAEAEELADALTAALITHARFSAEGNGNGSKPNWMPSGAPDWPDPEYGPSTGPRGGEF</sequence>